<evidence type="ECO:0000313" key="14">
    <source>
        <dbReference type="EMBL" id="QJE72276.1"/>
    </source>
</evidence>
<proteinExistence type="inferred from homology"/>
<comment type="subcellular location">
    <subcellularLocation>
        <location evidence="11">Cytoplasm</location>
    </subcellularLocation>
    <text evidence="11">Associates with ribosomes.</text>
</comment>
<evidence type="ECO:0000256" key="3">
    <source>
        <dbReference type="ARBA" id="ARBA00022741"/>
    </source>
</evidence>
<evidence type="ECO:0000256" key="8">
    <source>
        <dbReference type="ARBA" id="ARBA00023204"/>
    </source>
</evidence>
<feature type="region of interest" description="Disordered" evidence="12">
    <location>
        <begin position="504"/>
        <end position="529"/>
    </location>
</feature>
<keyword evidence="1 11" id="KW-0963">Cytoplasm</keyword>
<dbReference type="PROSITE" id="PS00211">
    <property type="entry name" value="ABC_TRANSPORTER_1"/>
    <property type="match status" value="2"/>
</dbReference>
<feature type="compositionally biased region" description="Low complexity" evidence="12">
    <location>
        <begin position="507"/>
        <end position="519"/>
    </location>
</feature>
<dbReference type="SMART" id="SM00382">
    <property type="entry name" value="AAA"/>
    <property type="match status" value="2"/>
</dbReference>
<reference evidence="14" key="1">
    <citation type="submission" date="2020-04" db="EMBL/GenBank/DDBJ databases">
        <title>A desert anoxygenic phototrophic bacterium fixes CO2 using RubisCO under aerobic conditions.</title>
        <authorList>
            <person name="Tang K."/>
        </authorList>
    </citation>
    <scope>NUCLEOTIDE SEQUENCE [LARGE SCALE GENOMIC DNA]</scope>
    <source>
        <strain evidence="14">MIMtkB3</strain>
    </source>
</reference>
<dbReference type="Gene3D" id="3.40.50.300">
    <property type="entry name" value="P-loop containing nucleotide triphosphate hydrolases"/>
    <property type="match status" value="3"/>
</dbReference>
<dbReference type="EMBL" id="CP051775">
    <property type="protein sequence ID" value="QJE72276.1"/>
    <property type="molecule type" value="Genomic_DNA"/>
</dbReference>
<dbReference type="InterPro" id="IPR032524">
    <property type="entry name" value="ABC_tran_C"/>
</dbReference>
<name>A0A858R5C4_9PROT</name>
<dbReference type="Gene3D" id="1.10.287.380">
    <property type="entry name" value="Valyl-tRNA synthetase, C-terminal domain"/>
    <property type="match status" value="1"/>
</dbReference>
<dbReference type="Pfam" id="PF16326">
    <property type="entry name" value="ABC_tran_CTD"/>
    <property type="match status" value="1"/>
</dbReference>
<dbReference type="PROSITE" id="PS50893">
    <property type="entry name" value="ABC_TRANSPORTER_2"/>
    <property type="match status" value="2"/>
</dbReference>
<comment type="similarity">
    <text evidence="10 11">Belongs to the ABC transporter superfamily. ABCF family. Uup subfamily.</text>
</comment>
<feature type="domain" description="ABC transporter" evidence="13">
    <location>
        <begin position="8"/>
        <end position="217"/>
    </location>
</feature>
<keyword evidence="15" id="KW-1185">Reference proteome</keyword>
<organism evidence="14 15">
    <name type="scientific">Aerophototrophica crusticola</name>
    <dbReference type="NCBI Taxonomy" id="1709002"/>
    <lineage>
        <taxon>Bacteria</taxon>
        <taxon>Pseudomonadati</taxon>
        <taxon>Pseudomonadota</taxon>
        <taxon>Alphaproteobacteria</taxon>
        <taxon>Rhodospirillales</taxon>
        <taxon>Rhodospirillaceae</taxon>
        <taxon>Aerophototrophica</taxon>
    </lineage>
</organism>
<protein>
    <recommendedName>
        <fullName evidence="11">ATP-binding protein Uup</fullName>
        <ecNumber evidence="11">3.6.1.-</ecNumber>
    </recommendedName>
</protein>
<keyword evidence="4 11" id="KW-0227">DNA damage</keyword>
<dbReference type="Pfam" id="PF00005">
    <property type="entry name" value="ABC_tran"/>
    <property type="match status" value="2"/>
</dbReference>
<comment type="function">
    <text evidence="11">Probably plays a role in ribosome assembly or function. May be involved in resolution of branched DNA intermediates that result from template switching in postreplication gaps. Binds DNA and has ATPase activity.</text>
</comment>
<evidence type="ECO:0000256" key="9">
    <source>
        <dbReference type="ARBA" id="ARBA00049360"/>
    </source>
</evidence>
<feature type="domain" description="ABC transporter" evidence="13">
    <location>
        <begin position="284"/>
        <end position="508"/>
    </location>
</feature>
<sequence>MAASPPLAGLTGASVSMGATTLFRDVTFTIGRGDKVCLVGRNGSGKSTLLKCLAGEVEVDAGERFVQPGARIAHLAQEPDFTGHATVADFVAAGLLEPEPYRVEAVLESMQLPPDRACATLSGGESRRAALARALVDEPDVLLLDEPTNHLDIPTIEYLERELQQFRGALLVISHDRKFLSNLSKRLFWLDRGTLRETERGFDQFEAWRDEVIAAEEAAWHKQDQKIKAELKWMWEGGISGRRTRNMGRVRRLQDMRGERANRLRARQVNLGVAESDVSGRLVIEAQDISKTFPLADGGERVICRGFSTRILRGDRVGLVGPNGAGKTTILKMLVGELAPDSGAVRTGTNLQTIVFDQRRAQLDPNETLRQVLLPEGGDNIWVGGKPRHIASYLKDFLFDPSMMDQPTRTLSGGERNRLLLAKLFAQPSNLMVLDEPTNDLDMDTLDLLEEVLSDYEGTLLLVSHDRDFLDRLVTSTIAVEGDGDVTEYAGGYSDYLTQRRAKEAEAAPAAKQAPRPQASPTQPKAKTKLSFKEARELEELPARMAALEKKIKTLEAKLADPAFYTKDAKGFGKATEDLHTAQADLATAEDRWLELEALKEELGS</sequence>
<dbReference type="GO" id="GO:0003677">
    <property type="term" value="F:DNA binding"/>
    <property type="evidence" value="ECO:0007669"/>
    <property type="project" value="UniProtKB-UniRule"/>
</dbReference>
<dbReference type="InterPro" id="IPR003593">
    <property type="entry name" value="AAA+_ATPase"/>
</dbReference>
<dbReference type="InterPro" id="IPR017871">
    <property type="entry name" value="ABC_transporter-like_CS"/>
</dbReference>
<feature type="binding site" evidence="11">
    <location>
        <begin position="40"/>
        <end position="47"/>
    </location>
    <ligand>
        <name>ATP</name>
        <dbReference type="ChEBI" id="CHEBI:30616"/>
        <label>1</label>
    </ligand>
</feature>
<keyword evidence="5 11" id="KW-0378">Hydrolase</keyword>
<keyword evidence="3 11" id="KW-0547">Nucleotide-binding</keyword>
<evidence type="ECO:0000256" key="6">
    <source>
        <dbReference type="ARBA" id="ARBA00022840"/>
    </source>
</evidence>
<evidence type="ECO:0000259" key="13">
    <source>
        <dbReference type="PROSITE" id="PS50893"/>
    </source>
</evidence>
<keyword evidence="2 11" id="KW-0677">Repeat</keyword>
<dbReference type="InterPro" id="IPR037118">
    <property type="entry name" value="Val-tRNA_synth_C_sf"/>
</dbReference>
<dbReference type="InterPro" id="IPR043686">
    <property type="entry name" value="Uup"/>
</dbReference>
<feature type="binding site" evidence="11">
    <location>
        <begin position="321"/>
        <end position="328"/>
    </location>
    <ligand>
        <name>ATP</name>
        <dbReference type="ChEBI" id="CHEBI:30616"/>
        <label>2</label>
    </ligand>
</feature>
<evidence type="ECO:0000256" key="4">
    <source>
        <dbReference type="ARBA" id="ARBA00022763"/>
    </source>
</evidence>
<dbReference type="GO" id="GO:0005737">
    <property type="term" value="C:cytoplasm"/>
    <property type="evidence" value="ECO:0007669"/>
    <property type="project" value="UniProtKB-SubCell"/>
</dbReference>
<dbReference type="FunFam" id="3.40.50.300:FF:000309">
    <property type="entry name" value="ABC transporter ATP-binding protein"/>
    <property type="match status" value="1"/>
</dbReference>
<evidence type="ECO:0000256" key="7">
    <source>
        <dbReference type="ARBA" id="ARBA00023125"/>
    </source>
</evidence>
<dbReference type="GO" id="GO:0005524">
    <property type="term" value="F:ATP binding"/>
    <property type="evidence" value="ECO:0007669"/>
    <property type="project" value="UniProtKB-UniRule"/>
</dbReference>
<dbReference type="PANTHER" id="PTHR42855:SF1">
    <property type="entry name" value="ABC TRANSPORTER DOMAIN-CONTAINING PROTEIN"/>
    <property type="match status" value="1"/>
</dbReference>
<evidence type="ECO:0000256" key="10">
    <source>
        <dbReference type="ARBA" id="ARBA00061478"/>
    </source>
</evidence>
<dbReference type="GO" id="GO:0006281">
    <property type="term" value="P:DNA repair"/>
    <property type="evidence" value="ECO:0007669"/>
    <property type="project" value="UniProtKB-KW"/>
</dbReference>
<dbReference type="GO" id="GO:0016887">
    <property type="term" value="F:ATP hydrolysis activity"/>
    <property type="evidence" value="ECO:0007669"/>
    <property type="project" value="UniProtKB-UniRule"/>
</dbReference>
<accession>A0A858R5C4</accession>
<dbReference type="CDD" id="cd03221">
    <property type="entry name" value="ABCF_EF-3"/>
    <property type="match status" value="2"/>
</dbReference>
<dbReference type="PANTHER" id="PTHR42855">
    <property type="entry name" value="ABC TRANSPORTER ATP-BINDING SUBUNIT"/>
    <property type="match status" value="1"/>
</dbReference>
<evidence type="ECO:0000256" key="12">
    <source>
        <dbReference type="SAM" id="MobiDB-lite"/>
    </source>
</evidence>
<evidence type="ECO:0000256" key="5">
    <source>
        <dbReference type="ARBA" id="ARBA00022801"/>
    </source>
</evidence>
<dbReference type="AlphaFoldDB" id="A0A858R5C4"/>
<dbReference type="GO" id="GO:0043022">
    <property type="term" value="F:ribosome binding"/>
    <property type="evidence" value="ECO:0007669"/>
    <property type="project" value="UniProtKB-UniRule"/>
</dbReference>
<dbReference type="InterPro" id="IPR027417">
    <property type="entry name" value="P-loop_NTPase"/>
</dbReference>
<keyword evidence="6 11" id="KW-0067">ATP-binding</keyword>
<evidence type="ECO:0000256" key="11">
    <source>
        <dbReference type="HAMAP-Rule" id="MF_00848"/>
    </source>
</evidence>
<dbReference type="HAMAP" id="MF_00848">
    <property type="entry name" value="Uup"/>
    <property type="match status" value="1"/>
</dbReference>
<dbReference type="EC" id="3.6.1.-" evidence="11"/>
<gene>
    <name evidence="11" type="primary">uup</name>
    <name evidence="14" type="ORF">HHL28_03425</name>
</gene>
<comment type="catalytic activity">
    <reaction evidence="9 11">
        <text>ATP + H2O = ADP + phosphate + H(+)</text>
        <dbReference type="Rhea" id="RHEA:13065"/>
        <dbReference type="ChEBI" id="CHEBI:15377"/>
        <dbReference type="ChEBI" id="CHEBI:15378"/>
        <dbReference type="ChEBI" id="CHEBI:30616"/>
        <dbReference type="ChEBI" id="CHEBI:43474"/>
        <dbReference type="ChEBI" id="CHEBI:456216"/>
    </reaction>
</comment>
<dbReference type="InterPro" id="IPR003439">
    <property type="entry name" value="ABC_transporter-like_ATP-bd"/>
</dbReference>
<keyword evidence="7 11" id="KW-0238">DNA-binding</keyword>
<dbReference type="KEGG" id="acru:HHL28_03425"/>
<evidence type="ECO:0000313" key="15">
    <source>
        <dbReference type="Proteomes" id="UP000501891"/>
    </source>
</evidence>
<keyword evidence="8 11" id="KW-0234">DNA repair</keyword>
<dbReference type="SUPFAM" id="SSF52540">
    <property type="entry name" value="P-loop containing nucleoside triphosphate hydrolases"/>
    <property type="match status" value="2"/>
</dbReference>
<dbReference type="Proteomes" id="UP000501891">
    <property type="component" value="Chromosome"/>
</dbReference>
<evidence type="ECO:0000256" key="1">
    <source>
        <dbReference type="ARBA" id="ARBA00022490"/>
    </source>
</evidence>
<evidence type="ECO:0000256" key="2">
    <source>
        <dbReference type="ARBA" id="ARBA00022737"/>
    </source>
</evidence>
<dbReference type="InterPro" id="IPR051309">
    <property type="entry name" value="ABCF_ATPase"/>
</dbReference>